<keyword evidence="2" id="KW-0472">Membrane</keyword>
<dbReference type="InterPro" id="IPR003423">
    <property type="entry name" value="OMP_efflux"/>
</dbReference>
<dbReference type="OrthoDB" id="9770517at2"/>
<sequence>MGKLPKLLGMSGFAAALGLAGCSGAPPLPPQLPQESLGLPNQFVASGNAHMAQRWWQSFGDARLDVLVDHALAENPDLQATYWRLAQADAVAAQARSGFWPRLTGRLENTEQKRSSGDGFDFAGGENQGNTWTGNLAASYEVDLWGRVRSGARAAEAGRLAQEMNVQTAALTLAAEVAGVWLQLQEQRGQEHLLSAQLEVNEKTLRALELRFGSGIIAAADVLQQRQLVEQSLQDLAQSRANADLLLTQLAALLGMSADALPPAAFVDAGLPVLPALPDTGFPTALLLRRPDVQRAQREVLQGHYLSAQAWAERLPTLSFDMFFSGGGTSISDIANDWLLNLSLALEGVIFDGGNLAARKREQAAAEQERWALFRNTVMQALSEVEQALINEQAIRTRLSYLETRTQLADQITLRQRRAYGQGSVDFLNVLSSTNNQQLLQRELLTARRELLENRVTLYRALSGGLPIEDLPEPLPVELDVYSTQVD</sequence>
<keyword evidence="2" id="KW-0812">Transmembrane</keyword>
<keyword evidence="2" id="KW-1134">Transmembrane beta strand</keyword>
<dbReference type="EMBL" id="CP019650">
    <property type="protein sequence ID" value="AQQ67798.1"/>
    <property type="molecule type" value="Genomic_DNA"/>
</dbReference>
<keyword evidence="4" id="KW-1185">Reference proteome</keyword>
<dbReference type="Pfam" id="PF02321">
    <property type="entry name" value="OEP"/>
    <property type="match status" value="2"/>
</dbReference>
<comment type="subcellular location">
    <subcellularLocation>
        <location evidence="2">Cell outer membrane</location>
        <topology evidence="2">Lipid-anchor</topology>
    </subcellularLocation>
</comment>
<keyword evidence="2" id="KW-0449">Lipoprotein</keyword>
<dbReference type="PANTHER" id="PTHR30203:SF33">
    <property type="entry name" value="BLR4455 PROTEIN"/>
    <property type="match status" value="1"/>
</dbReference>
<name>A0A1Q2M5I5_9GAMM</name>
<accession>A0A1Q2M5I5</accession>
<organism evidence="3 4">
    <name type="scientific">Microbulbifer agarilyticus</name>
    <dbReference type="NCBI Taxonomy" id="260552"/>
    <lineage>
        <taxon>Bacteria</taxon>
        <taxon>Pseudomonadati</taxon>
        <taxon>Pseudomonadota</taxon>
        <taxon>Gammaproteobacteria</taxon>
        <taxon>Cellvibrionales</taxon>
        <taxon>Microbulbiferaceae</taxon>
        <taxon>Microbulbifer</taxon>
    </lineage>
</organism>
<feature type="signal peptide" evidence="2">
    <location>
        <begin position="1"/>
        <end position="25"/>
    </location>
</feature>
<protein>
    <submittedName>
        <fullName evidence="3">Transporter</fullName>
    </submittedName>
</protein>
<dbReference type="NCBIfam" id="TIGR01845">
    <property type="entry name" value="outer_NodT"/>
    <property type="match status" value="1"/>
</dbReference>
<keyword evidence="2" id="KW-0564">Palmitate</keyword>
<dbReference type="Gene3D" id="1.20.1600.10">
    <property type="entry name" value="Outer membrane efflux proteins (OEP)"/>
    <property type="match status" value="1"/>
</dbReference>
<feature type="chain" id="PRO_5011819989" evidence="2">
    <location>
        <begin position="26"/>
        <end position="487"/>
    </location>
</feature>
<dbReference type="KEGG" id="maga:Mag101_09205"/>
<reference evidence="3" key="1">
    <citation type="submission" date="2017-02" db="EMBL/GenBank/DDBJ databases">
        <title>Genome of Microbulbifer agarilyticus GP101.</title>
        <authorList>
            <person name="Jung J."/>
            <person name="Bae S.S."/>
            <person name="Baek K."/>
        </authorList>
    </citation>
    <scope>NUCLEOTIDE SEQUENCE [LARGE SCALE GENOMIC DNA]</scope>
    <source>
        <strain evidence="3">GP101</strain>
    </source>
</reference>
<dbReference type="AlphaFoldDB" id="A0A1Q2M5I5"/>
<dbReference type="Gene3D" id="2.20.200.10">
    <property type="entry name" value="Outer membrane efflux proteins (OEP)"/>
    <property type="match status" value="1"/>
</dbReference>
<evidence type="ECO:0000313" key="4">
    <source>
        <dbReference type="Proteomes" id="UP000188219"/>
    </source>
</evidence>
<dbReference type="SUPFAM" id="SSF56954">
    <property type="entry name" value="Outer membrane efflux proteins (OEP)"/>
    <property type="match status" value="1"/>
</dbReference>
<evidence type="ECO:0000256" key="2">
    <source>
        <dbReference type="RuleBase" id="RU362097"/>
    </source>
</evidence>
<dbReference type="PROSITE" id="PS51257">
    <property type="entry name" value="PROKAR_LIPOPROTEIN"/>
    <property type="match status" value="1"/>
</dbReference>
<dbReference type="GO" id="GO:0015562">
    <property type="term" value="F:efflux transmembrane transporter activity"/>
    <property type="evidence" value="ECO:0007669"/>
    <property type="project" value="InterPro"/>
</dbReference>
<dbReference type="GO" id="GO:0009279">
    <property type="term" value="C:cell outer membrane"/>
    <property type="evidence" value="ECO:0007669"/>
    <property type="project" value="UniProtKB-SubCell"/>
</dbReference>
<keyword evidence="2" id="KW-0732">Signal</keyword>
<dbReference type="eggNOG" id="COG1538">
    <property type="taxonomic scope" value="Bacteria"/>
</dbReference>
<dbReference type="STRING" id="260552.Mag101_09205"/>
<evidence type="ECO:0000256" key="1">
    <source>
        <dbReference type="ARBA" id="ARBA00007613"/>
    </source>
</evidence>
<dbReference type="InterPro" id="IPR010131">
    <property type="entry name" value="MdtP/NodT-like"/>
</dbReference>
<proteinExistence type="inferred from homology"/>
<comment type="similarity">
    <text evidence="1 2">Belongs to the outer membrane factor (OMF) (TC 1.B.17) family.</text>
</comment>
<evidence type="ECO:0000313" key="3">
    <source>
        <dbReference type="EMBL" id="AQQ67798.1"/>
    </source>
</evidence>
<dbReference type="PANTHER" id="PTHR30203">
    <property type="entry name" value="OUTER MEMBRANE CATION EFFLUX PROTEIN"/>
    <property type="match status" value="1"/>
</dbReference>
<gene>
    <name evidence="3" type="ORF">Mag101_09205</name>
</gene>
<dbReference type="Proteomes" id="UP000188219">
    <property type="component" value="Chromosome"/>
</dbReference>